<evidence type="ECO:0000313" key="3">
    <source>
        <dbReference type="Proteomes" id="UP001595990"/>
    </source>
</evidence>
<dbReference type="RefSeq" id="WP_358219352.1">
    <property type="nucleotide sequence ID" value="NZ_JBHSFS010000015.1"/>
</dbReference>
<dbReference type="EMBL" id="JBHSFS010000015">
    <property type="protein sequence ID" value="MFC4516731.1"/>
    <property type="molecule type" value="Genomic_DNA"/>
</dbReference>
<keyword evidence="3" id="KW-1185">Reference proteome</keyword>
<sequence>MVHTVGLSATPAPLGTQAWSDDRDSRPAVIFAASHHVETFATRGGPVPDPHLRGLTSSWRKFGDLAGVDAELAPADPPPLASQRPWPPWTDDDFRLTEEDLANRDSTTNAFEAWCAAQKPHARHGVRTARGTGAPCGHGSPQLPRQVWSGRLRPGRGFGHPRLGDARRGPADAGVAAGRLDPRRLRRGHGDDIGVRHLERTPETPPQAQAAQN</sequence>
<accession>A0ABV9BRU0</accession>
<reference evidence="3" key="1">
    <citation type="journal article" date="2019" name="Int. J. Syst. Evol. Microbiol.">
        <title>The Global Catalogue of Microorganisms (GCM) 10K type strain sequencing project: providing services to taxonomists for standard genome sequencing and annotation.</title>
        <authorList>
            <consortium name="The Broad Institute Genomics Platform"/>
            <consortium name="The Broad Institute Genome Sequencing Center for Infectious Disease"/>
            <person name="Wu L."/>
            <person name="Ma J."/>
        </authorList>
    </citation>
    <scope>NUCLEOTIDE SEQUENCE [LARGE SCALE GENOMIC DNA]</scope>
    <source>
        <strain evidence="3">CECT 8064</strain>
    </source>
</reference>
<name>A0ABV9BRU0_9ACTN</name>
<feature type="compositionally biased region" description="Basic and acidic residues" evidence="1">
    <location>
        <begin position="180"/>
        <end position="202"/>
    </location>
</feature>
<proteinExistence type="predicted"/>
<evidence type="ECO:0000256" key="1">
    <source>
        <dbReference type="SAM" id="MobiDB-lite"/>
    </source>
</evidence>
<protein>
    <submittedName>
        <fullName evidence="2">Uncharacterized protein</fullName>
    </submittedName>
</protein>
<feature type="region of interest" description="Disordered" evidence="1">
    <location>
        <begin position="1"/>
        <end position="22"/>
    </location>
</feature>
<feature type="region of interest" description="Disordered" evidence="1">
    <location>
        <begin position="130"/>
        <end position="213"/>
    </location>
</feature>
<evidence type="ECO:0000313" key="2">
    <source>
        <dbReference type="EMBL" id="MFC4516731.1"/>
    </source>
</evidence>
<comment type="caution">
    <text evidence="2">The sequence shown here is derived from an EMBL/GenBank/DDBJ whole genome shotgun (WGS) entry which is preliminary data.</text>
</comment>
<organism evidence="2 3">
    <name type="scientific">Streptomyces ehimensis</name>
    <dbReference type="NCBI Taxonomy" id="68195"/>
    <lineage>
        <taxon>Bacteria</taxon>
        <taxon>Bacillati</taxon>
        <taxon>Actinomycetota</taxon>
        <taxon>Actinomycetes</taxon>
        <taxon>Kitasatosporales</taxon>
        <taxon>Streptomycetaceae</taxon>
        <taxon>Streptomyces</taxon>
    </lineage>
</organism>
<dbReference type="Proteomes" id="UP001595990">
    <property type="component" value="Unassembled WGS sequence"/>
</dbReference>
<gene>
    <name evidence="2" type="ORF">ACFPEN_27870</name>
</gene>